<protein>
    <submittedName>
        <fullName evidence="2">Uncharacterized protein</fullName>
    </submittedName>
</protein>
<sequence>MSLYHKALVDFEKMYYAHATLGIILSSCLGGAAAMLILMSGHGVSQMIQLFIVTTVCMGFNTTVLACLKSKIVFNSLITSILVCVFFITYHIIIL</sequence>
<evidence type="ECO:0000313" key="3">
    <source>
        <dbReference type="Proteomes" id="UP001230915"/>
    </source>
</evidence>
<reference evidence="2 3" key="1">
    <citation type="submission" date="2023-08" db="EMBL/GenBank/DDBJ databases">
        <title>Mesonia sp. MT50, isolated from deep-sea sediment of the Mariana Trench.</title>
        <authorList>
            <person name="Fu H."/>
        </authorList>
    </citation>
    <scope>NUCLEOTIDE SEQUENCE [LARGE SCALE GENOMIC DNA]</scope>
    <source>
        <strain evidence="2 3">MT50</strain>
    </source>
</reference>
<name>A0ABU0ZZ16_9FLAO</name>
<keyword evidence="3" id="KW-1185">Reference proteome</keyword>
<dbReference type="RefSeq" id="WP_308863351.1">
    <property type="nucleotide sequence ID" value="NZ_JAVHUL010000007.1"/>
</dbReference>
<evidence type="ECO:0000256" key="1">
    <source>
        <dbReference type="SAM" id="Phobius"/>
    </source>
</evidence>
<feature type="transmembrane region" description="Helical" evidence="1">
    <location>
        <begin position="72"/>
        <end position="93"/>
    </location>
</feature>
<feature type="transmembrane region" description="Helical" evidence="1">
    <location>
        <begin position="50"/>
        <end position="66"/>
    </location>
</feature>
<keyword evidence="1" id="KW-0812">Transmembrane</keyword>
<keyword evidence="1" id="KW-1133">Transmembrane helix</keyword>
<comment type="caution">
    <text evidence="2">The sequence shown here is derived from an EMBL/GenBank/DDBJ whole genome shotgun (WGS) entry which is preliminary data.</text>
</comment>
<proteinExistence type="predicted"/>
<dbReference type="Proteomes" id="UP001230915">
    <property type="component" value="Unassembled WGS sequence"/>
</dbReference>
<dbReference type="PROSITE" id="PS51257">
    <property type="entry name" value="PROKAR_LIPOPROTEIN"/>
    <property type="match status" value="1"/>
</dbReference>
<gene>
    <name evidence="2" type="ORF">RBU60_03860</name>
</gene>
<keyword evidence="1" id="KW-0472">Membrane</keyword>
<organism evidence="2 3">
    <name type="scientific">Mesonia profundi</name>
    <dbReference type="NCBI Taxonomy" id="3070998"/>
    <lineage>
        <taxon>Bacteria</taxon>
        <taxon>Pseudomonadati</taxon>
        <taxon>Bacteroidota</taxon>
        <taxon>Flavobacteriia</taxon>
        <taxon>Flavobacteriales</taxon>
        <taxon>Flavobacteriaceae</taxon>
        <taxon>Mesonia</taxon>
    </lineage>
</organism>
<evidence type="ECO:0000313" key="2">
    <source>
        <dbReference type="EMBL" id="MDQ7916699.1"/>
    </source>
</evidence>
<dbReference type="EMBL" id="JAVHUL010000007">
    <property type="protein sequence ID" value="MDQ7916699.1"/>
    <property type="molecule type" value="Genomic_DNA"/>
</dbReference>
<accession>A0ABU0ZZ16</accession>
<feature type="transmembrane region" description="Helical" evidence="1">
    <location>
        <begin position="15"/>
        <end position="38"/>
    </location>
</feature>